<dbReference type="AlphaFoldDB" id="A0A8H6IFD3"/>
<evidence type="ECO:0000313" key="1">
    <source>
        <dbReference type="EMBL" id="KAF6764516.1"/>
    </source>
</evidence>
<name>A0A8H6IFD3_9AGAR</name>
<dbReference type="Proteomes" id="UP000521943">
    <property type="component" value="Unassembled WGS sequence"/>
</dbReference>
<comment type="caution">
    <text evidence="1">The sequence shown here is derived from an EMBL/GenBank/DDBJ whole genome shotgun (WGS) entry which is preliminary data.</text>
</comment>
<reference evidence="1 2" key="1">
    <citation type="submission" date="2020-07" db="EMBL/GenBank/DDBJ databases">
        <title>Comparative genomics of pyrophilous fungi reveals a link between fire events and developmental genes.</title>
        <authorList>
            <consortium name="DOE Joint Genome Institute"/>
            <person name="Steindorff A.S."/>
            <person name="Carver A."/>
            <person name="Calhoun S."/>
            <person name="Stillman K."/>
            <person name="Liu H."/>
            <person name="Lipzen A."/>
            <person name="Pangilinan J."/>
            <person name="Labutti K."/>
            <person name="Bruns T.D."/>
            <person name="Grigoriev I.V."/>
        </authorList>
    </citation>
    <scope>NUCLEOTIDE SEQUENCE [LARGE SCALE GENOMIC DNA]</scope>
    <source>
        <strain evidence="1 2">CBS 144469</strain>
    </source>
</reference>
<proteinExistence type="predicted"/>
<evidence type="ECO:0000313" key="2">
    <source>
        <dbReference type="Proteomes" id="UP000521943"/>
    </source>
</evidence>
<organism evidence="1 2">
    <name type="scientific">Ephemerocybe angulata</name>
    <dbReference type="NCBI Taxonomy" id="980116"/>
    <lineage>
        <taxon>Eukaryota</taxon>
        <taxon>Fungi</taxon>
        <taxon>Dikarya</taxon>
        <taxon>Basidiomycota</taxon>
        <taxon>Agaricomycotina</taxon>
        <taxon>Agaricomycetes</taxon>
        <taxon>Agaricomycetidae</taxon>
        <taxon>Agaricales</taxon>
        <taxon>Agaricineae</taxon>
        <taxon>Psathyrellaceae</taxon>
        <taxon>Ephemerocybe</taxon>
    </lineage>
</organism>
<dbReference type="EMBL" id="JACGCI010000004">
    <property type="protein sequence ID" value="KAF6764516.1"/>
    <property type="molecule type" value="Genomic_DNA"/>
</dbReference>
<protein>
    <recommendedName>
        <fullName evidence="3">Reverse transcriptase zinc-binding domain-containing protein</fullName>
    </recommendedName>
</protein>
<keyword evidence="2" id="KW-1185">Reference proteome</keyword>
<gene>
    <name evidence="1" type="ORF">DFP72DRAFT_1130449</name>
</gene>
<feature type="non-terminal residue" evidence="1">
    <location>
        <position position="273"/>
    </location>
</feature>
<evidence type="ECO:0008006" key="3">
    <source>
        <dbReference type="Google" id="ProtNLM"/>
    </source>
</evidence>
<accession>A0A8H6IFD3</accession>
<dbReference type="OrthoDB" id="2752996at2759"/>
<sequence length="273" mass="31108">MGAAVHALTQAKAYEAIHTHKPRPPRRNTERMLEKTKAVLEELTGEIPTSAAIWLSLRRRKAATISQKFGAYAWRTLHEGYKLGKYWDNIDELRDDRMPCRDCGVPVESMAHILQECKVSGQETIWELARATWAVTGLEWPTVTLETVLGVGLLKAKDAEGKVLKGRTRLLQIIISESAHLAWCIRCEYRIASKSHSQEEIKSRWRAAVSRRLRIDWALARKQAYGKKALNHRVVESTWHTVASNRETIRSDLVATEVLVGSARSRRPRGRNR</sequence>